<name>A6IFK4_RAT</name>
<protein>
    <submittedName>
        <fullName evidence="1">RCG49192</fullName>
    </submittedName>
</protein>
<dbReference type="AlphaFoldDB" id="A6IFK4"/>
<gene>
    <name evidence="1" type="ORF">rCG_49192</name>
</gene>
<organism evidence="1 2">
    <name type="scientific">Rattus norvegicus</name>
    <name type="common">Rat</name>
    <dbReference type="NCBI Taxonomy" id="10116"/>
    <lineage>
        <taxon>Eukaryota</taxon>
        <taxon>Metazoa</taxon>
        <taxon>Chordata</taxon>
        <taxon>Craniata</taxon>
        <taxon>Vertebrata</taxon>
        <taxon>Euteleostomi</taxon>
        <taxon>Mammalia</taxon>
        <taxon>Eutheria</taxon>
        <taxon>Euarchontoglires</taxon>
        <taxon>Glires</taxon>
        <taxon>Rodentia</taxon>
        <taxon>Myomorpha</taxon>
        <taxon>Muroidea</taxon>
        <taxon>Muridae</taxon>
        <taxon>Murinae</taxon>
        <taxon>Rattus</taxon>
    </lineage>
</organism>
<dbReference type="Proteomes" id="UP000234681">
    <property type="component" value="Chromosome 7"/>
</dbReference>
<evidence type="ECO:0000313" key="2">
    <source>
        <dbReference type="Proteomes" id="UP000234681"/>
    </source>
</evidence>
<proteinExistence type="predicted"/>
<accession>A6IFK4</accession>
<sequence length="105" mass="11488">MRWRCKTGGGAGLNKRASPRGISCPASSGMPSLCSLLPVNQAAYKRTARRPTSLSRFSHVPDPSLPSHFCPPLSPFSLPSWLCFRLCLYPFSTSSLHPFPQISLL</sequence>
<reference evidence="1 2" key="1">
    <citation type="submission" date="2005-09" db="EMBL/GenBank/DDBJ databases">
        <authorList>
            <person name="Mural R.J."/>
            <person name="Li P.W."/>
            <person name="Adams M.D."/>
            <person name="Amanatides P.G."/>
            <person name="Baden-Tillson H."/>
            <person name="Barnstead M."/>
            <person name="Chin S.H."/>
            <person name="Dew I."/>
            <person name="Evans C.A."/>
            <person name="Ferriera S."/>
            <person name="Flanigan M."/>
            <person name="Fosler C."/>
            <person name="Glodek A."/>
            <person name="Gu Z."/>
            <person name="Holt R.A."/>
            <person name="Jennings D."/>
            <person name="Kraft C.L."/>
            <person name="Lu F."/>
            <person name="Nguyen T."/>
            <person name="Nusskern D.R."/>
            <person name="Pfannkoch C.M."/>
            <person name="Sitter C."/>
            <person name="Sutton G.G."/>
            <person name="Venter J.C."/>
            <person name="Wang Z."/>
            <person name="Woodage T."/>
            <person name="Zheng X.H."/>
            <person name="Zhong F."/>
        </authorList>
    </citation>
    <scope>NUCLEOTIDE SEQUENCE [LARGE SCALE GENOMIC DNA]</scope>
    <source>
        <strain>BN</strain>
        <strain evidence="2">Sprague-Dawley</strain>
    </source>
</reference>
<evidence type="ECO:0000313" key="1">
    <source>
        <dbReference type="EMBL" id="EDM17046.1"/>
    </source>
</evidence>
<dbReference type="EMBL" id="CH473960">
    <property type="protein sequence ID" value="EDM17046.1"/>
    <property type="molecule type" value="Genomic_DNA"/>
</dbReference>